<accession>A0A1M5ZJB6</accession>
<evidence type="ECO:0000256" key="1">
    <source>
        <dbReference type="PIRSR" id="PIRSR620019-1"/>
    </source>
</evidence>
<dbReference type="PANTHER" id="PTHR43300">
    <property type="entry name" value="ACETYLTRANSFERASE"/>
    <property type="match status" value="1"/>
</dbReference>
<dbReference type="Gene3D" id="3.40.50.20">
    <property type="match status" value="1"/>
</dbReference>
<reference evidence="4" key="1">
    <citation type="submission" date="2016-11" db="EMBL/GenBank/DDBJ databases">
        <authorList>
            <person name="Varghese N."/>
            <person name="Submissions S."/>
        </authorList>
    </citation>
    <scope>NUCLEOTIDE SEQUENCE [LARGE SCALE GENOMIC DNA]</scope>
    <source>
        <strain evidence="4">DSM 15449</strain>
    </source>
</reference>
<dbReference type="InterPro" id="IPR050179">
    <property type="entry name" value="Trans_hexapeptide_repeat"/>
</dbReference>
<evidence type="ECO:0000313" key="3">
    <source>
        <dbReference type="EMBL" id="SHI24229.1"/>
    </source>
</evidence>
<feature type="domain" description="PglD N-terminal" evidence="2">
    <location>
        <begin position="3"/>
        <end position="82"/>
    </location>
</feature>
<dbReference type="Pfam" id="PF17836">
    <property type="entry name" value="PglD_N"/>
    <property type="match status" value="1"/>
</dbReference>
<evidence type="ECO:0000259" key="2">
    <source>
        <dbReference type="Pfam" id="PF17836"/>
    </source>
</evidence>
<sequence length="209" mass="22699">MKDLIIVGAGGHGREVLEWVMDINEEKPTWNVLGFIDDDLNKLDDKKSNYKIIGKIVDWTIEKNQCFALGIASPVIKEKVTQLLMDRGAEFASVIHPTARIAESATYGIGFVAYPNSGIGPDAYVGDFVTLLSSKIGHDAWVGDYTTISSHCGVNGEVKLGKRVFLGSHVAIVPNKRIGDDVYVGLGSVVINDVEKGVKVFGNPARRAR</sequence>
<dbReference type="Proteomes" id="UP000183954">
    <property type="component" value="Unassembled WGS sequence"/>
</dbReference>
<dbReference type="STRING" id="1121420.SAMN02746098_03320"/>
<dbReference type="CDD" id="cd03360">
    <property type="entry name" value="LbH_AT_putative"/>
    <property type="match status" value="1"/>
</dbReference>
<gene>
    <name evidence="3" type="ORF">SAMN02746098_03320</name>
</gene>
<dbReference type="SUPFAM" id="SSF51161">
    <property type="entry name" value="Trimeric LpxA-like enzymes"/>
    <property type="match status" value="1"/>
</dbReference>
<dbReference type="AlphaFoldDB" id="A0A1M5ZJB6"/>
<protein>
    <submittedName>
        <fullName evidence="3">Sugar O-acyltransferase, sialic acid O-acetyltransferase NeuD family</fullName>
    </submittedName>
</protein>
<dbReference type="InterPro" id="IPR020019">
    <property type="entry name" value="AcTrfase_PglD-like"/>
</dbReference>
<organism evidence="3 4">
    <name type="scientific">Desulfosporosinus lacus DSM 15449</name>
    <dbReference type="NCBI Taxonomy" id="1121420"/>
    <lineage>
        <taxon>Bacteria</taxon>
        <taxon>Bacillati</taxon>
        <taxon>Bacillota</taxon>
        <taxon>Clostridia</taxon>
        <taxon>Eubacteriales</taxon>
        <taxon>Desulfitobacteriaceae</taxon>
        <taxon>Desulfosporosinus</taxon>
    </lineage>
</organism>
<proteinExistence type="predicted"/>
<feature type="active site" description="Proton acceptor" evidence="1">
    <location>
        <position position="138"/>
    </location>
</feature>
<dbReference type="OrthoDB" id="9801456at2"/>
<dbReference type="GO" id="GO:0016746">
    <property type="term" value="F:acyltransferase activity"/>
    <property type="evidence" value="ECO:0007669"/>
    <property type="project" value="UniProtKB-KW"/>
</dbReference>
<dbReference type="PANTHER" id="PTHR43300:SF7">
    <property type="entry name" value="UDP-N-ACETYLBACILLOSAMINE N-ACETYLTRANSFERASE"/>
    <property type="match status" value="1"/>
</dbReference>
<dbReference type="EMBL" id="FQXJ01000012">
    <property type="protein sequence ID" value="SHI24229.1"/>
    <property type="molecule type" value="Genomic_DNA"/>
</dbReference>
<evidence type="ECO:0000313" key="4">
    <source>
        <dbReference type="Proteomes" id="UP000183954"/>
    </source>
</evidence>
<dbReference type="Gene3D" id="2.160.10.10">
    <property type="entry name" value="Hexapeptide repeat proteins"/>
    <property type="match status" value="1"/>
</dbReference>
<name>A0A1M5ZJB6_9FIRM</name>
<dbReference type="NCBIfam" id="TIGR03570">
    <property type="entry name" value="NeuD_NnaD"/>
    <property type="match status" value="1"/>
</dbReference>
<dbReference type="InterPro" id="IPR041561">
    <property type="entry name" value="PglD_N"/>
</dbReference>
<keyword evidence="4" id="KW-1185">Reference proteome</keyword>
<keyword evidence="3" id="KW-0012">Acyltransferase</keyword>
<dbReference type="InterPro" id="IPR011004">
    <property type="entry name" value="Trimer_LpxA-like_sf"/>
</dbReference>
<keyword evidence="3" id="KW-0808">Transferase</keyword>
<feature type="site" description="Increases basicity of active site His" evidence="1">
    <location>
        <position position="139"/>
    </location>
</feature>
<dbReference type="RefSeq" id="WP_073030829.1">
    <property type="nucleotide sequence ID" value="NZ_FQXJ01000012.1"/>
</dbReference>